<reference evidence="6" key="1">
    <citation type="journal article" date="2019" name="Int. J. Syst. Evol. Microbiol.">
        <title>The Global Catalogue of Microorganisms (GCM) 10K type strain sequencing project: providing services to taxonomists for standard genome sequencing and annotation.</title>
        <authorList>
            <consortium name="The Broad Institute Genomics Platform"/>
            <consortium name="The Broad Institute Genome Sequencing Center for Infectious Disease"/>
            <person name="Wu L."/>
            <person name="Ma J."/>
        </authorList>
    </citation>
    <scope>NUCLEOTIDE SEQUENCE [LARGE SCALE GENOMIC DNA]</scope>
    <source>
        <strain evidence="6">CCUG 59129</strain>
    </source>
</reference>
<dbReference type="PROSITE" id="PS01124">
    <property type="entry name" value="HTH_ARAC_FAMILY_2"/>
    <property type="match status" value="1"/>
</dbReference>
<accession>A0ABW3HT62</accession>
<dbReference type="PROSITE" id="PS00041">
    <property type="entry name" value="HTH_ARAC_FAMILY_1"/>
    <property type="match status" value="1"/>
</dbReference>
<dbReference type="InterPro" id="IPR020449">
    <property type="entry name" value="Tscrpt_reg_AraC-type_HTH"/>
</dbReference>
<dbReference type="InterPro" id="IPR014710">
    <property type="entry name" value="RmlC-like_jellyroll"/>
</dbReference>
<protein>
    <submittedName>
        <fullName evidence="5">AraC family transcriptional regulator</fullName>
    </submittedName>
</protein>
<dbReference type="InterPro" id="IPR018060">
    <property type="entry name" value="HTH_AraC"/>
</dbReference>
<proteinExistence type="predicted"/>
<sequence length="304" mass="35849">MFILGDTFHIDHLRMRINWIRNMDKSASFAFDRIRIPYTLIWFVLEGRLQVEINGQRHWAEPGDLIMCPPNTQFGLIPRHTGERIHYLSFCADLKIGNMDLLPLYGLPTYWRLDPTDGVERWKREWLALVDTFDRFGELVNKKTASDEGKGKNTYLLHTDITIHYMELQGLIFRWVQHWLTVLRDKLPDEPLRFDQRVMQVCDYVRDRLDKPLRLQELAEHVHISTSQLCHLFSEVLGTSPMELVRTMRLEQAKILLMNNELTLREIAERIGYEDQSQLSRAFRQVEGISPSQYRKSVLASPIN</sequence>
<evidence type="ECO:0000313" key="5">
    <source>
        <dbReference type="EMBL" id="MFD0960574.1"/>
    </source>
</evidence>
<feature type="domain" description="HTH araC/xylS-type" evidence="4">
    <location>
        <begin position="199"/>
        <end position="297"/>
    </location>
</feature>
<keyword evidence="6" id="KW-1185">Reference proteome</keyword>
<dbReference type="Proteomes" id="UP001596989">
    <property type="component" value="Unassembled WGS sequence"/>
</dbReference>
<name>A0ABW3HT62_9BACL</name>
<evidence type="ECO:0000256" key="1">
    <source>
        <dbReference type="ARBA" id="ARBA00023015"/>
    </source>
</evidence>
<dbReference type="Gene3D" id="2.60.120.10">
    <property type="entry name" value="Jelly Rolls"/>
    <property type="match status" value="1"/>
</dbReference>
<dbReference type="PRINTS" id="PR00032">
    <property type="entry name" value="HTHARAC"/>
</dbReference>
<dbReference type="PANTHER" id="PTHR43280:SF28">
    <property type="entry name" value="HTH-TYPE TRANSCRIPTIONAL ACTIVATOR RHAS"/>
    <property type="match status" value="1"/>
</dbReference>
<gene>
    <name evidence="5" type="ORF">ACFQ2I_14375</name>
</gene>
<dbReference type="InterPro" id="IPR018062">
    <property type="entry name" value="HTH_AraC-typ_CS"/>
</dbReference>
<dbReference type="RefSeq" id="WP_377565145.1">
    <property type="nucleotide sequence ID" value="NZ_JBHTJZ010000022.1"/>
</dbReference>
<dbReference type="PANTHER" id="PTHR43280">
    <property type="entry name" value="ARAC-FAMILY TRANSCRIPTIONAL REGULATOR"/>
    <property type="match status" value="1"/>
</dbReference>
<evidence type="ECO:0000259" key="4">
    <source>
        <dbReference type="PROSITE" id="PS01124"/>
    </source>
</evidence>
<dbReference type="EMBL" id="JBHTJZ010000022">
    <property type="protein sequence ID" value="MFD0960574.1"/>
    <property type="molecule type" value="Genomic_DNA"/>
</dbReference>
<evidence type="ECO:0000313" key="6">
    <source>
        <dbReference type="Proteomes" id="UP001596989"/>
    </source>
</evidence>
<keyword evidence="3" id="KW-0804">Transcription</keyword>
<dbReference type="SUPFAM" id="SSF46689">
    <property type="entry name" value="Homeodomain-like"/>
    <property type="match status" value="2"/>
</dbReference>
<dbReference type="SUPFAM" id="SSF51215">
    <property type="entry name" value="Regulatory protein AraC"/>
    <property type="match status" value="1"/>
</dbReference>
<dbReference type="Pfam" id="PF02311">
    <property type="entry name" value="AraC_binding"/>
    <property type="match status" value="1"/>
</dbReference>
<evidence type="ECO:0000256" key="3">
    <source>
        <dbReference type="ARBA" id="ARBA00023163"/>
    </source>
</evidence>
<keyword evidence="2" id="KW-0238">DNA-binding</keyword>
<keyword evidence="1" id="KW-0805">Transcription regulation</keyword>
<organism evidence="5 6">
    <name type="scientific">Paenibacillus chungangensis</name>
    <dbReference type="NCBI Taxonomy" id="696535"/>
    <lineage>
        <taxon>Bacteria</taxon>
        <taxon>Bacillati</taxon>
        <taxon>Bacillota</taxon>
        <taxon>Bacilli</taxon>
        <taxon>Bacillales</taxon>
        <taxon>Paenibacillaceae</taxon>
        <taxon>Paenibacillus</taxon>
    </lineage>
</organism>
<dbReference type="InterPro" id="IPR037923">
    <property type="entry name" value="HTH-like"/>
</dbReference>
<dbReference type="InterPro" id="IPR003313">
    <property type="entry name" value="AraC-bd"/>
</dbReference>
<dbReference type="SMART" id="SM00342">
    <property type="entry name" value="HTH_ARAC"/>
    <property type="match status" value="1"/>
</dbReference>
<comment type="caution">
    <text evidence="5">The sequence shown here is derived from an EMBL/GenBank/DDBJ whole genome shotgun (WGS) entry which is preliminary data.</text>
</comment>
<dbReference type="Pfam" id="PF12833">
    <property type="entry name" value="HTH_18"/>
    <property type="match status" value="1"/>
</dbReference>
<dbReference type="Gene3D" id="1.10.10.60">
    <property type="entry name" value="Homeodomain-like"/>
    <property type="match status" value="1"/>
</dbReference>
<dbReference type="InterPro" id="IPR009057">
    <property type="entry name" value="Homeodomain-like_sf"/>
</dbReference>
<evidence type="ECO:0000256" key="2">
    <source>
        <dbReference type="ARBA" id="ARBA00023125"/>
    </source>
</evidence>